<proteinExistence type="predicted"/>
<gene>
    <name evidence="1" type="ORF">BJX63DRAFT_393174</name>
</gene>
<reference evidence="1 2" key="1">
    <citation type="submission" date="2024-07" db="EMBL/GenBank/DDBJ databases">
        <title>Section-level genome sequencing and comparative genomics of Aspergillus sections Usti and Cavernicolus.</title>
        <authorList>
            <consortium name="Lawrence Berkeley National Laboratory"/>
            <person name="Nybo J.L."/>
            <person name="Vesth T.C."/>
            <person name="Theobald S."/>
            <person name="Frisvad J.C."/>
            <person name="Larsen T.O."/>
            <person name="Kjaerboelling I."/>
            <person name="Rothschild-Mancinelli K."/>
            <person name="Lyhne E.K."/>
            <person name="Kogle M.E."/>
            <person name="Barry K."/>
            <person name="Clum A."/>
            <person name="Na H."/>
            <person name="Ledsgaard L."/>
            <person name="Lin J."/>
            <person name="Lipzen A."/>
            <person name="Kuo A."/>
            <person name="Riley R."/>
            <person name="Mondo S."/>
            <person name="Labutti K."/>
            <person name="Haridas S."/>
            <person name="Pangalinan J."/>
            <person name="Salamov A.A."/>
            <person name="Simmons B.A."/>
            <person name="Magnuson J.K."/>
            <person name="Chen J."/>
            <person name="Drula E."/>
            <person name="Henrissat B."/>
            <person name="Wiebenga A."/>
            <person name="Lubbers R.J."/>
            <person name="Gomes A.C."/>
            <person name="Makela M.R."/>
            <person name="Stajich J."/>
            <person name="Grigoriev I.V."/>
            <person name="Mortensen U.H."/>
            <person name="De Vries R.P."/>
            <person name="Baker S.E."/>
            <person name="Andersen M.R."/>
        </authorList>
    </citation>
    <scope>NUCLEOTIDE SEQUENCE [LARGE SCALE GENOMIC DNA]</scope>
    <source>
        <strain evidence="1 2">CBS 588.65</strain>
    </source>
</reference>
<sequence>MSTNLQLPRFSSPSFNPHLNHLIIVCCHAIYLGGPTKGLDENEWLIEPFQRGETPTFTEHVKAGLEALRKDEGSLLVFSGGATKRPRTELSEGESYLNLAKENDYFTNPPSTIDETRMTAETRATDSYQNVLFSILHFRKLTGIYPDQVTVVTHEFKRERFLECHFPAVAFDLNRVRLIGINPPEEVTPLSELVEGEEKRGIGLWRADRYGVGTELAGKRAKRGWANAMQWEVSLGVGLESAVEELAVWDGGSSGNDWFPRPRALPWYKGVR</sequence>
<organism evidence="1 2">
    <name type="scientific">Aspergillus granulosus</name>
    <dbReference type="NCBI Taxonomy" id="176169"/>
    <lineage>
        <taxon>Eukaryota</taxon>
        <taxon>Fungi</taxon>
        <taxon>Dikarya</taxon>
        <taxon>Ascomycota</taxon>
        <taxon>Pezizomycotina</taxon>
        <taxon>Eurotiomycetes</taxon>
        <taxon>Eurotiomycetidae</taxon>
        <taxon>Eurotiales</taxon>
        <taxon>Aspergillaceae</taxon>
        <taxon>Aspergillus</taxon>
        <taxon>Aspergillus subgen. Nidulantes</taxon>
    </lineage>
</organism>
<dbReference type="EMBL" id="JBFXLT010000035">
    <property type="protein sequence ID" value="KAL2814191.1"/>
    <property type="molecule type" value="Genomic_DNA"/>
</dbReference>
<accession>A0ABR4HFE4</accession>
<keyword evidence="2" id="KW-1185">Reference proteome</keyword>
<dbReference type="InterPro" id="IPR055323">
    <property type="entry name" value="C57A10.07/YOR238W"/>
</dbReference>
<evidence type="ECO:0000313" key="1">
    <source>
        <dbReference type="EMBL" id="KAL2814191.1"/>
    </source>
</evidence>
<dbReference type="PANTHER" id="PTHR28110:SF1">
    <property type="entry name" value="TRANSMEMBRANE PROTEIN"/>
    <property type="match status" value="1"/>
</dbReference>
<evidence type="ECO:0000313" key="2">
    <source>
        <dbReference type="Proteomes" id="UP001610334"/>
    </source>
</evidence>
<evidence type="ECO:0008006" key="3">
    <source>
        <dbReference type="Google" id="ProtNLM"/>
    </source>
</evidence>
<comment type="caution">
    <text evidence="1">The sequence shown here is derived from an EMBL/GenBank/DDBJ whole genome shotgun (WGS) entry which is preliminary data.</text>
</comment>
<name>A0ABR4HFE4_9EURO</name>
<protein>
    <recommendedName>
        <fullName evidence="3">DUF218 domain-containing protein</fullName>
    </recommendedName>
</protein>
<dbReference type="PANTHER" id="PTHR28110">
    <property type="entry name" value="TRANSMEMBRANE PROTEIN"/>
    <property type="match status" value="1"/>
</dbReference>
<dbReference type="Proteomes" id="UP001610334">
    <property type="component" value="Unassembled WGS sequence"/>
</dbReference>